<evidence type="ECO:0000313" key="1">
    <source>
        <dbReference type="EMBL" id="ABL02608.1"/>
    </source>
</evidence>
<name>A1AXF1_RUTMC</name>
<dbReference type="GO" id="GO:0008168">
    <property type="term" value="F:methyltransferase activity"/>
    <property type="evidence" value="ECO:0007669"/>
    <property type="project" value="UniProtKB-KW"/>
</dbReference>
<dbReference type="Proteomes" id="UP000002587">
    <property type="component" value="Chromosome"/>
</dbReference>
<reference evidence="1 2" key="1">
    <citation type="journal article" date="2007" name="Science">
        <title>The Calyptogena magnifica chemoautotrophic symbiont genome.</title>
        <authorList>
            <person name="Newton I.L.G."/>
            <person name="Woyke T."/>
            <person name="Auchtung T.A."/>
            <person name="Dilly G.F."/>
            <person name="Dutton R.J."/>
            <person name="Fisher M.C."/>
            <person name="Fontanez K.M."/>
            <person name="Lau E."/>
            <person name="Stewart F.J."/>
            <person name="Richardson P.M."/>
            <person name="Barry K.W."/>
            <person name="Saunders E."/>
            <person name="Detter J.C."/>
            <person name="Wu D."/>
            <person name="Eisen J.A."/>
            <person name="Cavanaugh C.M."/>
        </authorList>
    </citation>
    <scope>NUCLEOTIDE SEQUENCE [LARGE SCALE GENOMIC DNA]</scope>
    <source>
        <strain evidence="1 2">Cm</strain>
    </source>
</reference>
<keyword evidence="1" id="KW-0489">Methyltransferase</keyword>
<dbReference type="SUPFAM" id="SSF53448">
    <property type="entry name" value="Nucleotide-diphospho-sugar transferases"/>
    <property type="match status" value="1"/>
</dbReference>
<dbReference type="OrthoDB" id="5180856at2"/>
<sequence>MRNKFTPQYPLNTAVLFLVFNRLDNTKQVFETIKKAKPPRLYIAADGAREQEEGEREKTQDVRDFIVSNIDWDCKVQTLFQKKNQGCGPNVKLSIDWFFKNEESGVILEDDCVPRQSFFWYCEELLIRYQNDNRIGMISGTNHIGQEFIKNSYTFSKYKACWGWAAWRRSWENMDFDMSWLDSCSKNIIIENMGYGKHSIVYWNNVVKTIQSGAVSAWDWQWYFSLASQGQLSIFPKYNMVANFGFGDNATHTFGQVPKEFTKTKELYFPLSHPKYVLANSTYDFSFENKKIKKTFVKVKKIISMLIKKFLNIR</sequence>
<dbReference type="AlphaFoldDB" id="A1AXF1"/>
<dbReference type="EMBL" id="CP000488">
    <property type="protein sequence ID" value="ABL02608.1"/>
    <property type="molecule type" value="Genomic_DNA"/>
</dbReference>
<dbReference type="STRING" id="413404.Rmag_0894"/>
<proteinExistence type="predicted"/>
<accession>A1AXF1</accession>
<keyword evidence="1" id="KW-0808">Transferase</keyword>
<dbReference type="GO" id="GO:0032259">
    <property type="term" value="P:methylation"/>
    <property type="evidence" value="ECO:0007669"/>
    <property type="project" value="UniProtKB-KW"/>
</dbReference>
<dbReference type="KEGG" id="rma:Rmag_0894"/>
<dbReference type="Gene3D" id="3.90.550.10">
    <property type="entry name" value="Spore Coat Polysaccharide Biosynthesis Protein SpsA, Chain A"/>
    <property type="match status" value="1"/>
</dbReference>
<dbReference type="RefSeq" id="WP_011738233.1">
    <property type="nucleotide sequence ID" value="NC_008610.1"/>
</dbReference>
<dbReference type="eggNOG" id="COG1216">
    <property type="taxonomic scope" value="Bacteria"/>
</dbReference>
<dbReference type="InterPro" id="IPR029044">
    <property type="entry name" value="Nucleotide-diphossugar_trans"/>
</dbReference>
<organism evidence="1 2">
    <name type="scientific">Ruthia magnifica subsp. Calyptogena magnifica</name>
    <dbReference type="NCBI Taxonomy" id="413404"/>
    <lineage>
        <taxon>Bacteria</taxon>
        <taxon>Pseudomonadati</taxon>
        <taxon>Pseudomonadota</taxon>
        <taxon>Gammaproteobacteria</taxon>
        <taxon>Candidatus Pseudothioglobaceae</taxon>
        <taxon>Candidatus Ruthturnera</taxon>
    </lineage>
</organism>
<protein>
    <submittedName>
        <fullName evidence="1">Methyltransferase FkbM</fullName>
    </submittedName>
</protein>
<gene>
    <name evidence="1" type="ordered locus">Rmag_0894</name>
</gene>
<keyword evidence="2" id="KW-1185">Reference proteome</keyword>
<evidence type="ECO:0000313" key="2">
    <source>
        <dbReference type="Proteomes" id="UP000002587"/>
    </source>
</evidence>
<dbReference type="HOGENOM" id="CLU_054735_0_0_6"/>